<evidence type="ECO:0000313" key="5">
    <source>
        <dbReference type="EMBL" id="KAK3803273.1"/>
    </source>
</evidence>
<protein>
    <recommendedName>
        <fullName evidence="7">WD repeat-containing protein 7</fullName>
    </recommendedName>
</protein>
<feature type="compositionally biased region" description="Polar residues" evidence="4">
    <location>
        <begin position="894"/>
        <end position="905"/>
    </location>
</feature>
<evidence type="ECO:0000256" key="2">
    <source>
        <dbReference type="ARBA" id="ARBA00022737"/>
    </source>
</evidence>
<dbReference type="InterPro" id="IPR049916">
    <property type="entry name" value="WDR72-like"/>
</dbReference>
<reference evidence="5" key="1">
    <citation type="journal article" date="2023" name="G3 (Bethesda)">
        <title>A reference genome for the long-term kleptoplast-retaining sea slug Elysia crispata morphotype clarki.</title>
        <authorList>
            <person name="Eastman K.E."/>
            <person name="Pendleton A.L."/>
            <person name="Shaikh M.A."/>
            <person name="Suttiyut T."/>
            <person name="Ogas R."/>
            <person name="Tomko P."/>
            <person name="Gavelis G."/>
            <person name="Widhalm J.R."/>
            <person name="Wisecaver J.H."/>
        </authorList>
    </citation>
    <scope>NUCLEOTIDE SEQUENCE</scope>
    <source>
        <strain evidence="5">ECLA1</strain>
    </source>
</reference>
<feature type="region of interest" description="Disordered" evidence="4">
    <location>
        <begin position="1132"/>
        <end position="1151"/>
    </location>
</feature>
<dbReference type="SUPFAM" id="SSF50978">
    <property type="entry name" value="WD40 repeat-like"/>
    <property type="match status" value="1"/>
</dbReference>
<feature type="region of interest" description="Disordered" evidence="4">
    <location>
        <begin position="1194"/>
        <end position="1213"/>
    </location>
</feature>
<feature type="compositionally biased region" description="Low complexity" evidence="4">
    <location>
        <begin position="781"/>
        <end position="799"/>
    </location>
</feature>
<feature type="region of interest" description="Disordered" evidence="4">
    <location>
        <begin position="996"/>
        <end position="1039"/>
    </location>
</feature>
<keyword evidence="6" id="KW-1185">Reference proteome</keyword>
<feature type="repeat" description="WD" evidence="3">
    <location>
        <begin position="469"/>
        <end position="516"/>
    </location>
</feature>
<dbReference type="SUPFAM" id="SSF50998">
    <property type="entry name" value="Quinoprotein alcohol dehydrogenase-like"/>
    <property type="match status" value="1"/>
</dbReference>
<dbReference type="PANTHER" id="PTHR44099:SF4">
    <property type="entry name" value="RABCONNECTIN-3B, ISOFORM A"/>
    <property type="match status" value="1"/>
</dbReference>
<accession>A0AAE1BBI0</accession>
<dbReference type="PROSITE" id="PS50082">
    <property type="entry name" value="WD_REPEATS_2"/>
    <property type="match status" value="4"/>
</dbReference>
<evidence type="ECO:0000256" key="1">
    <source>
        <dbReference type="ARBA" id="ARBA00022574"/>
    </source>
</evidence>
<dbReference type="PROSITE" id="PS50294">
    <property type="entry name" value="WD_REPEATS_REGION"/>
    <property type="match status" value="1"/>
</dbReference>
<dbReference type="Pfam" id="PF00400">
    <property type="entry name" value="WD40"/>
    <property type="match status" value="4"/>
</dbReference>
<feature type="compositionally biased region" description="Pro residues" evidence="4">
    <location>
        <begin position="930"/>
        <end position="939"/>
    </location>
</feature>
<evidence type="ECO:0000313" key="6">
    <source>
        <dbReference type="Proteomes" id="UP001283361"/>
    </source>
</evidence>
<feature type="compositionally biased region" description="Low complexity" evidence="4">
    <location>
        <begin position="916"/>
        <end position="929"/>
    </location>
</feature>
<feature type="repeat" description="WD" evidence="3">
    <location>
        <begin position="23"/>
        <end position="49"/>
    </location>
</feature>
<keyword evidence="1 3" id="KW-0853">WD repeat</keyword>
<dbReference type="PANTHER" id="PTHR44099">
    <property type="entry name" value="RABCONNECTIN-3B, ISOFORM A"/>
    <property type="match status" value="1"/>
</dbReference>
<dbReference type="InterPro" id="IPR011044">
    <property type="entry name" value="Quino_amine_DH_bsu"/>
</dbReference>
<dbReference type="EMBL" id="JAWDGP010000167">
    <property type="protein sequence ID" value="KAK3803273.1"/>
    <property type="molecule type" value="Genomic_DNA"/>
</dbReference>
<gene>
    <name evidence="5" type="ORF">RRG08_021472</name>
</gene>
<evidence type="ECO:0000256" key="3">
    <source>
        <dbReference type="PROSITE-ProRule" id="PRU00221"/>
    </source>
</evidence>
<comment type="caution">
    <text evidence="5">The sequence shown here is derived from an EMBL/GenBank/DDBJ whole genome shotgun (WGS) entry which is preliminary data.</text>
</comment>
<proteinExistence type="predicted"/>
<name>A0AAE1BBI0_9GAST</name>
<dbReference type="InterPro" id="IPR015943">
    <property type="entry name" value="WD40/YVTN_repeat-like_dom_sf"/>
</dbReference>
<feature type="compositionally biased region" description="Basic and acidic residues" evidence="4">
    <location>
        <begin position="1194"/>
        <end position="1206"/>
    </location>
</feature>
<dbReference type="SMART" id="SM00320">
    <property type="entry name" value="WD40"/>
    <property type="match status" value="7"/>
</dbReference>
<dbReference type="InterPro" id="IPR036322">
    <property type="entry name" value="WD40_repeat_dom_sf"/>
</dbReference>
<feature type="compositionally biased region" description="Low complexity" evidence="4">
    <location>
        <begin position="1024"/>
        <end position="1035"/>
    </location>
</feature>
<dbReference type="SUPFAM" id="SSF50969">
    <property type="entry name" value="YVTN repeat-like/Quinoprotein amine dehydrogenase"/>
    <property type="match status" value="1"/>
</dbReference>
<feature type="region of interest" description="Disordered" evidence="4">
    <location>
        <begin position="892"/>
        <end position="944"/>
    </location>
</feature>
<dbReference type="Gene3D" id="2.130.10.10">
    <property type="entry name" value="YVTN repeat-like/Quinoprotein amine dehydrogenase"/>
    <property type="match status" value="3"/>
</dbReference>
<dbReference type="PROSITE" id="PS00678">
    <property type="entry name" value="WD_REPEATS_1"/>
    <property type="match status" value="3"/>
</dbReference>
<dbReference type="InterPro" id="IPR001680">
    <property type="entry name" value="WD40_rpt"/>
</dbReference>
<evidence type="ECO:0000256" key="4">
    <source>
        <dbReference type="SAM" id="MobiDB-lite"/>
    </source>
</evidence>
<feature type="region of interest" description="Disordered" evidence="4">
    <location>
        <begin position="773"/>
        <end position="808"/>
    </location>
</feature>
<dbReference type="InterPro" id="IPR019775">
    <property type="entry name" value="WD40_repeat_CS"/>
</dbReference>
<feature type="repeat" description="WD" evidence="3">
    <location>
        <begin position="565"/>
        <end position="606"/>
    </location>
</feature>
<keyword evidence="2" id="KW-0677">Repeat</keyword>
<feature type="repeat" description="WD" evidence="3">
    <location>
        <begin position="61"/>
        <end position="105"/>
    </location>
</feature>
<evidence type="ECO:0008006" key="7">
    <source>
        <dbReference type="Google" id="ProtNLM"/>
    </source>
</evidence>
<dbReference type="InterPro" id="IPR011047">
    <property type="entry name" value="Quinoprotein_ADH-like_sf"/>
</dbReference>
<dbReference type="Proteomes" id="UP001283361">
    <property type="component" value="Unassembled WGS sequence"/>
</dbReference>
<dbReference type="GO" id="GO:0005737">
    <property type="term" value="C:cytoplasm"/>
    <property type="evidence" value="ECO:0007669"/>
    <property type="project" value="TreeGrafter"/>
</dbReference>
<organism evidence="5 6">
    <name type="scientific">Elysia crispata</name>
    <name type="common">lettuce slug</name>
    <dbReference type="NCBI Taxonomy" id="231223"/>
    <lineage>
        <taxon>Eukaryota</taxon>
        <taxon>Metazoa</taxon>
        <taxon>Spiralia</taxon>
        <taxon>Lophotrochozoa</taxon>
        <taxon>Mollusca</taxon>
        <taxon>Gastropoda</taxon>
        <taxon>Heterobranchia</taxon>
        <taxon>Euthyneura</taxon>
        <taxon>Panpulmonata</taxon>
        <taxon>Sacoglossa</taxon>
        <taxon>Placobranchoidea</taxon>
        <taxon>Plakobranchidae</taxon>
        <taxon>Elysia</taxon>
    </lineage>
</organism>
<sequence length="1546" mass="168957">MSSGSSLVVPMVLWGRHAPTHCISSILMTPNGKYIVTGCNDGQICIWDVLENFQIVPRSMLFGHTSAISCLAMGSEHKERCFIVSSSENGEMCLWDISDGRCIENTKTDKVHSDMLSFHMRSAKALRLICNGYYDEVVVIDPLNLEIVFTLVARVESDWISACCVIAPTNRDEDVVIAITNSGTVKLWTLPNPEQKGTKIGEDESKQIRCLNAQTLRCCPDNLRTVLIVCSKYWQIYDASDFTLLCSESNRRGERWTGGDFLSVDKVIVWSNEGRGYLYKLPTNLLKGKALNSSNPDHKDYHRPYNQTSVHAYYILDVFSYNKPLDCSPALTYVHRPTASSGGPPLMLRGDSDGRVTVWALPQVSEKQMTLVRQESFDRLPALSPKSSTTLQNAWSVMSAPPTGILDGLCNGSKEEGDITITATIYIPSQGKLVCGRKNGTIVIVPAIECIKRQLLVLDQPNVVNTKILIGHHGRVTCLLYPFNESTRYEANHLLSGGTDFSVILWDVNSGLKIHTFTVHGGPLSQMTVPPASCNPRILTCVCSVAGDHSVALLSLKERKCLLLASRHLYPVKLIKWRPLDDFMLVQTKDGVVTVWQMETGHLDRVIDGKTAEDVLANCDENATPVEALTNPSITLAQAFKRRNLATFRNLAQQKLHSQAQPNPNPGHKSELIKPTGFPLLIQGVKTNIRDADAHVLFFDTEALIVHLLTEEYSMLSPAELEARGMTFGQGDKTPPLQADMNDAQQKIAGLLAKAKEKAETVGHKIQSKVDALNNPNMIMGSGSSGPSQTSTETQPSGPGKKKPDSISVQESLSMAIGELFMSCLHAWNLDPALDDLCVNKLGLHKPKCPVSFGLLSHGGHMSLMLPGWHRYHQSSGIGSVVSSNPSLVRAEPSLTQASPCSSPGKTGGLQDRKGSVGVEDSSVVVKRSPTPPQRPPPLRRASCSGAASLQQAYDFSTKLRWQISCAVTTQHLLSVISVANTLMGMTRAVFLKGPLPEQGSKEEPLGFDPSGGDWQVHQDATRSSPDSKSSGSSSEEQAMAQAQIKQGWSLLAALHCVLLPELVGPSHYQHPQLEMLARRWQDRCLEIREAAQALLLAELRRINPEGRKRLLDQWAPFLPSYVDPELSLLSNTGGGGSHVTGGGEDGDDEEDEEAILAGDIPAHKLSVSFESRRKQATAIVMLGVIGAEFGHEMEPSRTKTEEGKRATKGGKGTVEGFSLTNYSLSRHTSKALTFLLLQPPSPRLPLHTPIRRAAIDLIGRGFTVWEPYLDVSSVLLGLLELSIDAHKLIPSTTYGLPLSPAADACRSARHALSLIATARPPAFVITMAKEVARYNALAQTAQHQHAHLHGTVLARASAEILHVIELLVEKIPNDVADLIVEAMDVTMFCLDLATLKAKGLPELFPAICRFSMVAYCHQTKRVWVGARNGMLALYELKQHSRCQMVSAHNGPITAVAVNQDGKYVATFSHVDNKLRFWQTASTSLFGIGSQGTKVVIRQPALCNDAILSKVKVSLRTLVKLILDVQYHQVGPGLLTQPDHLDVTLR</sequence>
<feature type="compositionally biased region" description="Gly residues" evidence="4">
    <location>
        <begin position="1133"/>
        <end position="1144"/>
    </location>
</feature>